<organism evidence="2 3">
    <name type="scientific">Armillaria gallica</name>
    <name type="common">Bulbous honey fungus</name>
    <name type="synonym">Armillaria bulbosa</name>
    <dbReference type="NCBI Taxonomy" id="47427"/>
    <lineage>
        <taxon>Eukaryota</taxon>
        <taxon>Fungi</taxon>
        <taxon>Dikarya</taxon>
        <taxon>Basidiomycota</taxon>
        <taxon>Agaricomycotina</taxon>
        <taxon>Agaricomycetes</taxon>
        <taxon>Agaricomycetidae</taxon>
        <taxon>Agaricales</taxon>
        <taxon>Marasmiineae</taxon>
        <taxon>Physalacriaceae</taxon>
        <taxon>Armillaria</taxon>
    </lineage>
</organism>
<dbReference type="AlphaFoldDB" id="A0A2H3D8X2"/>
<dbReference type="PROSITE" id="PS50181">
    <property type="entry name" value="FBOX"/>
    <property type="match status" value="1"/>
</dbReference>
<gene>
    <name evidence="2" type="ORF">ARMGADRAFT_1032544</name>
</gene>
<accession>A0A2H3D8X2</accession>
<dbReference type="InterPro" id="IPR001810">
    <property type="entry name" value="F-box_dom"/>
</dbReference>
<feature type="domain" description="F-box" evidence="1">
    <location>
        <begin position="120"/>
        <end position="151"/>
    </location>
</feature>
<dbReference type="Proteomes" id="UP000217790">
    <property type="component" value="Unassembled WGS sequence"/>
</dbReference>
<evidence type="ECO:0000313" key="3">
    <source>
        <dbReference type="Proteomes" id="UP000217790"/>
    </source>
</evidence>
<protein>
    <recommendedName>
        <fullName evidence="1">F-box domain-containing protein</fullName>
    </recommendedName>
</protein>
<reference evidence="3" key="1">
    <citation type="journal article" date="2017" name="Nat. Ecol. Evol.">
        <title>Genome expansion and lineage-specific genetic innovations in the forest pathogenic fungi Armillaria.</title>
        <authorList>
            <person name="Sipos G."/>
            <person name="Prasanna A.N."/>
            <person name="Walter M.C."/>
            <person name="O'Connor E."/>
            <person name="Balint B."/>
            <person name="Krizsan K."/>
            <person name="Kiss B."/>
            <person name="Hess J."/>
            <person name="Varga T."/>
            <person name="Slot J."/>
            <person name="Riley R."/>
            <person name="Boka B."/>
            <person name="Rigling D."/>
            <person name="Barry K."/>
            <person name="Lee J."/>
            <person name="Mihaltcheva S."/>
            <person name="LaButti K."/>
            <person name="Lipzen A."/>
            <person name="Waldron R."/>
            <person name="Moloney N.M."/>
            <person name="Sperisen C."/>
            <person name="Kredics L."/>
            <person name="Vagvoelgyi C."/>
            <person name="Patrignani A."/>
            <person name="Fitzpatrick D."/>
            <person name="Nagy I."/>
            <person name="Doyle S."/>
            <person name="Anderson J.B."/>
            <person name="Grigoriev I.V."/>
            <person name="Gueldener U."/>
            <person name="Muensterkoetter M."/>
            <person name="Nagy L.G."/>
        </authorList>
    </citation>
    <scope>NUCLEOTIDE SEQUENCE [LARGE SCALE GENOMIC DNA]</scope>
    <source>
        <strain evidence="3">Ar21-2</strain>
    </source>
</reference>
<evidence type="ECO:0000313" key="2">
    <source>
        <dbReference type="EMBL" id="PBK90550.1"/>
    </source>
</evidence>
<proteinExistence type="predicted"/>
<keyword evidence="3" id="KW-1185">Reference proteome</keyword>
<dbReference type="InParanoid" id="A0A2H3D8X2"/>
<dbReference type="OrthoDB" id="2983271at2759"/>
<sequence>MCCCPFKCISLLLIVVILFLLFIPVYGTLPFDPHVMDTAIQLYKYNLAPSQILSAIADGTHEYFAYQKQILALAAIPGNSIVHDLYCSLELLFSKFAMQFHTLSLLQSPTPASAPSVPLSLSWFDLPLKIRLEILTYITPSNLLTLHMVCQDMWMHVTPLMHSHLQLRLPPGWMEFALAGLLPWEWAAHMEMLVAIFISKVWFPVVSISFHSWPIFQYCFFKFLPNMVVTTTLDIDCIPNGYMIVPPQPDSFEVAIWHELNGIDSYRRVIVRNPPPMSITYLKLHLGPLCPDGRWTLGPPLFFLPYRAQVLYIEQLFHVPHAQSLMRSFMHPSKTFPVYFMLSAVMELDLCLGSFLYHAVRWGWSEMSLSLVSLTIRNCDVEDPVDSSMHLPLTGLLVLEHLKLVSPWRALVMFYGVSSVYIDLSTHTFLSQALSSSLMHRALLDTLYNNGIRFGSIMSITLLAKHDVDSLLREMLNTMFWPLFYHAK</sequence>
<dbReference type="EMBL" id="KZ293665">
    <property type="protein sequence ID" value="PBK90550.1"/>
    <property type="molecule type" value="Genomic_DNA"/>
</dbReference>
<name>A0A2H3D8X2_ARMGA</name>
<evidence type="ECO:0000259" key="1">
    <source>
        <dbReference type="PROSITE" id="PS50181"/>
    </source>
</evidence>